<organism evidence="2 3">
    <name type="scientific">Lysobacter stagni</name>
    <dbReference type="NCBI Taxonomy" id="3045172"/>
    <lineage>
        <taxon>Bacteria</taxon>
        <taxon>Pseudomonadati</taxon>
        <taxon>Pseudomonadota</taxon>
        <taxon>Gammaproteobacteria</taxon>
        <taxon>Lysobacterales</taxon>
        <taxon>Lysobacteraceae</taxon>
        <taxon>Lysobacter</taxon>
    </lineage>
</organism>
<gene>
    <name evidence="2" type="ORF">QLQ15_01030</name>
</gene>
<evidence type="ECO:0000313" key="2">
    <source>
        <dbReference type="EMBL" id="MDI9237495.1"/>
    </source>
</evidence>
<dbReference type="InterPro" id="IPR025489">
    <property type="entry name" value="DUF4381"/>
</dbReference>
<dbReference type="RefSeq" id="WP_283211012.1">
    <property type="nucleotide sequence ID" value="NZ_JASGBI010000001.1"/>
</dbReference>
<protein>
    <submittedName>
        <fullName evidence="2">DUF4381 domain-containing protein</fullName>
    </submittedName>
</protein>
<dbReference type="EMBL" id="JASGBI010000001">
    <property type="protein sequence ID" value="MDI9237495.1"/>
    <property type="molecule type" value="Genomic_DNA"/>
</dbReference>
<reference evidence="2 3" key="1">
    <citation type="submission" date="2023-05" db="EMBL/GenBank/DDBJ databases">
        <title>Lysobacter sp. strain LF1 Genome sequencing and assembly.</title>
        <authorList>
            <person name="Jung Y."/>
        </authorList>
    </citation>
    <scope>NUCLEOTIDE SEQUENCE [LARGE SCALE GENOMIC DNA]</scope>
    <source>
        <strain evidence="2 3">LF1</strain>
    </source>
</reference>
<proteinExistence type="predicted"/>
<keyword evidence="3" id="KW-1185">Reference proteome</keyword>
<dbReference type="Pfam" id="PF14316">
    <property type="entry name" value="DUF4381"/>
    <property type="match status" value="1"/>
</dbReference>
<keyword evidence="1" id="KW-0812">Transmembrane</keyword>
<keyword evidence="1" id="KW-0472">Membrane</keyword>
<name>A0ABT6XBH7_9GAMM</name>
<evidence type="ECO:0000313" key="3">
    <source>
        <dbReference type="Proteomes" id="UP001321580"/>
    </source>
</evidence>
<accession>A0ABT6XBH7</accession>
<feature type="transmembrane region" description="Helical" evidence="1">
    <location>
        <begin position="25"/>
        <end position="43"/>
    </location>
</feature>
<comment type="caution">
    <text evidence="2">The sequence shown here is derived from an EMBL/GenBank/DDBJ whole genome shotgun (WGS) entry which is preliminary data.</text>
</comment>
<keyword evidence="1" id="KW-1133">Transmembrane helix</keyword>
<evidence type="ECO:0000256" key="1">
    <source>
        <dbReference type="SAM" id="Phobius"/>
    </source>
</evidence>
<dbReference type="Proteomes" id="UP001321580">
    <property type="component" value="Unassembled WGS sequence"/>
</dbReference>
<sequence length="164" mass="18718">MNTDALVLRDIHMPPAPSWWPPAPGWWLVAALVIAALVITVAWRARESRRKRRIAQWFDRQLDAAGTPTAQVAAMSELLRRASRRQDPLADRLEGEDWLTFLDDAPRVAGRSKRKRVVPVSRPFSEGAGRLLLDGAYRREVDGAQVDALRRLARERFLKWMGAW</sequence>